<gene>
    <name evidence="11" type="ORF">cyc_03885</name>
</gene>
<proteinExistence type="predicted"/>
<feature type="region of interest" description="Disordered" evidence="9">
    <location>
        <begin position="1006"/>
        <end position="1036"/>
    </location>
</feature>
<dbReference type="VEuPathDB" id="ToxoDB:cyc_03885"/>
<dbReference type="PANTHER" id="PTHR22854">
    <property type="entry name" value="TRYPTOPHAN BIOSYNTHESIS PROTEIN"/>
    <property type="match status" value="1"/>
</dbReference>
<feature type="region of interest" description="Disordered" evidence="9">
    <location>
        <begin position="208"/>
        <end position="242"/>
    </location>
</feature>
<feature type="region of interest" description="Disordered" evidence="9">
    <location>
        <begin position="925"/>
        <end position="994"/>
    </location>
</feature>
<dbReference type="GO" id="GO:0000162">
    <property type="term" value="P:L-tryptophan biosynthetic process"/>
    <property type="evidence" value="ECO:0007669"/>
    <property type="project" value="UniProtKB-UniPathway"/>
</dbReference>
<dbReference type="PANTHER" id="PTHR22854:SF2">
    <property type="entry name" value="INDOLE-3-GLYCEROL-PHOSPHATE SYNTHASE"/>
    <property type="match status" value="1"/>
</dbReference>
<comment type="pathway">
    <text evidence="2">Amino-acid biosynthesis; L-tryptophan biosynthesis; L-tryptophan from chorismate: step 4/5.</text>
</comment>
<feature type="region of interest" description="Disordered" evidence="9">
    <location>
        <begin position="1164"/>
        <end position="1184"/>
    </location>
</feature>
<evidence type="ECO:0000313" key="12">
    <source>
        <dbReference type="Proteomes" id="UP000095192"/>
    </source>
</evidence>
<dbReference type="GO" id="GO:0004425">
    <property type="term" value="F:indole-3-glycerol-phosphate synthase activity"/>
    <property type="evidence" value="ECO:0007669"/>
    <property type="project" value="UniProtKB-EC"/>
</dbReference>
<dbReference type="VEuPathDB" id="ToxoDB:LOC34620504"/>
<dbReference type="Proteomes" id="UP000095192">
    <property type="component" value="Unassembled WGS sequence"/>
</dbReference>
<dbReference type="InterPro" id="IPR011060">
    <property type="entry name" value="RibuloseP-bd_barrel"/>
</dbReference>
<evidence type="ECO:0000256" key="9">
    <source>
        <dbReference type="SAM" id="MobiDB-lite"/>
    </source>
</evidence>
<feature type="compositionally biased region" description="Pro residues" evidence="9">
    <location>
        <begin position="538"/>
        <end position="549"/>
    </location>
</feature>
<organism evidence="11 12">
    <name type="scientific">Cyclospora cayetanensis</name>
    <dbReference type="NCBI Taxonomy" id="88456"/>
    <lineage>
        <taxon>Eukaryota</taxon>
        <taxon>Sar</taxon>
        <taxon>Alveolata</taxon>
        <taxon>Apicomplexa</taxon>
        <taxon>Conoidasida</taxon>
        <taxon>Coccidia</taxon>
        <taxon>Eucoccidiorida</taxon>
        <taxon>Eimeriorina</taxon>
        <taxon>Eimeriidae</taxon>
        <taxon>Cyclospora</taxon>
    </lineage>
</organism>
<feature type="region of interest" description="Disordered" evidence="9">
    <location>
        <begin position="662"/>
        <end position="692"/>
    </location>
</feature>
<protein>
    <recommendedName>
        <fullName evidence="3">indole-3-glycerol-phosphate synthase</fullName>
        <ecNumber evidence="3">4.1.1.48</ecNumber>
    </recommendedName>
</protein>
<keyword evidence="7" id="KW-0057">Aromatic amino acid biosynthesis</keyword>
<keyword evidence="12" id="KW-1185">Reference proteome</keyword>
<dbReference type="GO" id="GO:0004640">
    <property type="term" value="F:phosphoribosylanthranilate isomerase activity"/>
    <property type="evidence" value="ECO:0007669"/>
    <property type="project" value="TreeGrafter"/>
</dbReference>
<feature type="compositionally biased region" description="Basic and acidic residues" evidence="9">
    <location>
        <begin position="500"/>
        <end position="526"/>
    </location>
</feature>
<comment type="caution">
    <text evidence="11">The sequence shown here is derived from an EMBL/GenBank/DDBJ whole genome shotgun (WGS) entry which is preliminary data.</text>
</comment>
<feature type="compositionally biased region" description="Polar residues" evidence="9">
    <location>
        <begin position="1014"/>
        <end position="1036"/>
    </location>
</feature>
<keyword evidence="6" id="KW-0822">Tryptophan biosynthesis</keyword>
<evidence type="ECO:0000313" key="11">
    <source>
        <dbReference type="EMBL" id="OEH75549.1"/>
    </source>
</evidence>
<feature type="region of interest" description="Disordered" evidence="9">
    <location>
        <begin position="1049"/>
        <end position="1071"/>
    </location>
</feature>
<evidence type="ECO:0000256" key="8">
    <source>
        <dbReference type="ARBA" id="ARBA00023239"/>
    </source>
</evidence>
<feature type="region of interest" description="Disordered" evidence="9">
    <location>
        <begin position="846"/>
        <end position="870"/>
    </location>
</feature>
<keyword evidence="8" id="KW-0456">Lyase</keyword>
<dbReference type="InterPro" id="IPR045186">
    <property type="entry name" value="Indole-3-glycerol_P_synth"/>
</dbReference>
<dbReference type="SUPFAM" id="SSF51366">
    <property type="entry name" value="Ribulose-phoshate binding barrel"/>
    <property type="match status" value="1"/>
</dbReference>
<feature type="compositionally biased region" description="Basic and acidic residues" evidence="9">
    <location>
        <begin position="208"/>
        <end position="228"/>
    </location>
</feature>
<accession>A0A1D3CWJ3</accession>
<keyword evidence="5" id="KW-0210">Decarboxylase</keyword>
<dbReference type="AlphaFoldDB" id="A0A1D3CWJ3"/>
<feature type="compositionally biased region" description="Basic and acidic residues" evidence="9">
    <location>
        <begin position="1119"/>
        <end position="1128"/>
    </location>
</feature>
<dbReference type="InParanoid" id="A0A1D3CWJ3"/>
<dbReference type="InterPro" id="IPR013798">
    <property type="entry name" value="Indole-3-glycerol_P_synth_dom"/>
</dbReference>
<dbReference type="UniPathway" id="UPA00035">
    <property type="reaction ID" value="UER00043"/>
</dbReference>
<evidence type="ECO:0000256" key="6">
    <source>
        <dbReference type="ARBA" id="ARBA00022822"/>
    </source>
</evidence>
<evidence type="ECO:0000259" key="10">
    <source>
        <dbReference type="Pfam" id="PF00218"/>
    </source>
</evidence>
<evidence type="ECO:0000256" key="2">
    <source>
        <dbReference type="ARBA" id="ARBA00004696"/>
    </source>
</evidence>
<feature type="compositionally biased region" description="Polar residues" evidence="9">
    <location>
        <begin position="984"/>
        <end position="994"/>
    </location>
</feature>
<dbReference type="InterPro" id="IPR013785">
    <property type="entry name" value="Aldolase_TIM"/>
</dbReference>
<evidence type="ECO:0000256" key="7">
    <source>
        <dbReference type="ARBA" id="ARBA00023141"/>
    </source>
</evidence>
<keyword evidence="4" id="KW-0028">Amino-acid biosynthesis</keyword>
<feature type="region of interest" description="Disordered" evidence="9">
    <location>
        <begin position="1097"/>
        <end position="1142"/>
    </location>
</feature>
<sequence length="1184" mass="126366">MLEGLLPSSGNMAGLTSASLLLWVLLLSPWKAPALLAGSLITNTARPSRGGVAGGSLAFASRSMHAKLRASWVPPKAHSAAESLRNLACWPPLASLRQSLCRVNFQLFAADGRIPSHPYERLRRLVDLKKQEVQQLQVQHQAMTDPLQLRQHYVSHCHNGKLIEKLRIRRETGQLKLSLQRQLAAASDSTQQQETVQQQLKLLSQIRAHSESATHHVHTKECEHERQQSDGSDGRSGGPRSAEECLKALQQEDPDETTLSVVCDIKRCSNVSTRGRPYRLAFNDAAEVVVPLAEAGADVLLMATDREAWGGCLEDLQKARKALTGAYTFSQRPALVMKDLVIHPIQIAQAAEAGADGVYLIHSVAGGALEELLFAACTAGIEAVVEVHGAEEARQAVAAGATLLIANQIDRLTGLLYPMSAVDVRDAVVPETVVAAKGGISSLEDAKQLARCGLDSVVLGRALLKSDAFELIKGLKRISAGPRALVHLFAGAEAAAAAAEKAREEEKEARRAQRNASKEQNSRQDLSDANEATGSPAIPAPIRSPPSPPVEEAEQAAFSEEPSGILEGGGLALAASQEVYRNTQGFGGTPAAPRDEPVPRFSVEWEAPKRVGTEEELKAIDESLKTRVLRVGGPSGGTEGPEDAPRGLRVFHSFDFCNAKGPVQPIEPHGKAPVASSDSNGGCSGNEGGTREDSSAAALRAACEDLLIGASEDAVIGGTGSTDELVPFSPQMSFEDPVQGSTPPGVPGRGASETVPRKVYFRNDAGEIVEAVVDPLAEAAKDLDPKLVDSLIEEARADPKAFAAAAEQQILHTWRQAEEFENLDGGPPPFTREGVSSKTAILDGPMGLPKHEQEPLLEGPGGSRTEVNREDVPWAAPRVPGASKEEVKTWLKDLELQRMARFFLTPEESADFFGRLQAAADKLWGPTAENPSEPRVLSKAHGTDNQATATQIEKGPCLADKASQPRPSLPADQVSAPTPMSAAVTPTSQNSVSQELIPPAPLHQELAPSEADQRSSGSCVHSNTGPAPQGMQFTVTESPVSYGEWLLRPRSQEEPVGQRPEEVSSPTAFSRVGCVDAKPPLLNATDSMEPYIQYFQQGQQQQQNDMGPLDTIQPAAGKGRLEQERRLAAGDVGPSPGASVDYTEEDLRHLLPLPDTVPQRSLVDELADSGGIEPLPFNPQAQGT</sequence>
<dbReference type="Pfam" id="PF00218">
    <property type="entry name" value="IGPS"/>
    <property type="match status" value="1"/>
</dbReference>
<evidence type="ECO:0000256" key="4">
    <source>
        <dbReference type="ARBA" id="ARBA00022605"/>
    </source>
</evidence>
<dbReference type="EMBL" id="JROU02001705">
    <property type="protein sequence ID" value="OEH75549.1"/>
    <property type="molecule type" value="Genomic_DNA"/>
</dbReference>
<feature type="region of interest" description="Disordered" evidence="9">
    <location>
        <begin position="500"/>
        <end position="565"/>
    </location>
</feature>
<evidence type="ECO:0000256" key="1">
    <source>
        <dbReference type="ARBA" id="ARBA00001633"/>
    </source>
</evidence>
<evidence type="ECO:0000256" key="3">
    <source>
        <dbReference type="ARBA" id="ARBA00012362"/>
    </source>
</evidence>
<reference evidence="11 12" key="1">
    <citation type="journal article" date="2016" name="BMC Genomics">
        <title>Comparative genomics reveals Cyclospora cayetanensis possesses coccidia-like metabolism and invasion components but unique surface antigens.</title>
        <authorList>
            <person name="Liu S."/>
            <person name="Wang L."/>
            <person name="Zheng H."/>
            <person name="Xu Z."/>
            <person name="Roellig D.M."/>
            <person name="Li N."/>
            <person name="Frace M.A."/>
            <person name="Tang K."/>
            <person name="Arrowood M.J."/>
            <person name="Moss D.M."/>
            <person name="Zhang L."/>
            <person name="Feng Y."/>
            <person name="Xiao L."/>
        </authorList>
    </citation>
    <scope>NUCLEOTIDE SEQUENCE [LARGE SCALE GENOMIC DNA]</scope>
    <source>
        <strain evidence="11 12">CHN_HEN01</strain>
    </source>
</reference>
<evidence type="ECO:0000256" key="5">
    <source>
        <dbReference type="ARBA" id="ARBA00022793"/>
    </source>
</evidence>
<name>A0A1D3CWJ3_9EIME</name>
<comment type="catalytic activity">
    <reaction evidence="1">
        <text>1-(2-carboxyphenylamino)-1-deoxy-D-ribulose 5-phosphate + H(+) = (1S,2R)-1-C-(indol-3-yl)glycerol 3-phosphate + CO2 + H2O</text>
        <dbReference type="Rhea" id="RHEA:23476"/>
        <dbReference type="ChEBI" id="CHEBI:15377"/>
        <dbReference type="ChEBI" id="CHEBI:15378"/>
        <dbReference type="ChEBI" id="CHEBI:16526"/>
        <dbReference type="ChEBI" id="CHEBI:58613"/>
        <dbReference type="ChEBI" id="CHEBI:58866"/>
        <dbReference type="EC" id="4.1.1.48"/>
    </reaction>
</comment>
<feature type="domain" description="Indole-3-glycerol phosphate synthase" evidence="10">
    <location>
        <begin position="242"/>
        <end position="467"/>
    </location>
</feature>
<dbReference type="EC" id="4.1.1.48" evidence="3"/>
<dbReference type="Gene3D" id="3.20.20.70">
    <property type="entry name" value="Aldolase class I"/>
    <property type="match status" value="1"/>
</dbReference>